<evidence type="ECO:0000256" key="1">
    <source>
        <dbReference type="SAM" id="MobiDB-lite"/>
    </source>
</evidence>
<dbReference type="Proteomes" id="UP001189429">
    <property type="component" value="Unassembled WGS sequence"/>
</dbReference>
<accession>A0ABN9XVK2</accession>
<gene>
    <name evidence="2" type="ORF">PCOR1329_LOCUS80194</name>
</gene>
<feature type="region of interest" description="Disordered" evidence="1">
    <location>
        <begin position="849"/>
        <end position="869"/>
    </location>
</feature>
<dbReference type="EMBL" id="CAUYUJ010021337">
    <property type="protein sequence ID" value="CAK0904040.1"/>
    <property type="molecule type" value="Genomic_DNA"/>
</dbReference>
<evidence type="ECO:0000313" key="2">
    <source>
        <dbReference type="EMBL" id="CAK0904040.1"/>
    </source>
</evidence>
<protein>
    <submittedName>
        <fullName evidence="2">Uncharacterized protein</fullName>
    </submittedName>
</protein>
<organism evidence="2 3">
    <name type="scientific">Prorocentrum cordatum</name>
    <dbReference type="NCBI Taxonomy" id="2364126"/>
    <lineage>
        <taxon>Eukaryota</taxon>
        <taxon>Sar</taxon>
        <taxon>Alveolata</taxon>
        <taxon>Dinophyceae</taxon>
        <taxon>Prorocentrales</taxon>
        <taxon>Prorocentraceae</taxon>
        <taxon>Prorocentrum</taxon>
    </lineage>
</organism>
<feature type="non-terminal residue" evidence="2">
    <location>
        <position position="869"/>
    </location>
</feature>
<keyword evidence="3" id="KW-1185">Reference proteome</keyword>
<proteinExistence type="predicted"/>
<feature type="compositionally biased region" description="Acidic residues" evidence="1">
    <location>
        <begin position="853"/>
        <end position="869"/>
    </location>
</feature>
<evidence type="ECO:0000313" key="3">
    <source>
        <dbReference type="Proteomes" id="UP001189429"/>
    </source>
</evidence>
<feature type="non-terminal residue" evidence="2">
    <location>
        <position position="1"/>
    </location>
</feature>
<sequence>DTLASDPNSVFFRELIEAIQCIKDHRVFQDINTADGYGLPSSAHADPGEVATGAGLNPTNFVHSIEASGTYSCYTNLFLIDLTAVQSKQVPISRNKIRELQDHFFSQPTSTWPLHLSVAVRSNQRPPNTHWGPGCCSLLTAPEVAWAYVLSVAESIKNGATDPELAPWYTGLLAAPMKFCRIDNEQERYWAHLQSREDLVQMAESVKRSPIERGFDVMEARVLLDSGKELGAKECAGHWAKNVRLAKSSEPISVSFVDAVFTIWKRAMGVPHLKALVMRFETELSRSPWDSIYKLEAVVKRCSTTANITWALSVLFDALKNGLLTAPEIALRQLQGKGMPGNKGILDLFMAKKDVAEAMFKLGNEKGLNNSLLTKMDSWRTSMDNYRNDVGYWDGAAKSYTVNNHWIMALPQSAQKFLKIWEEAVALCEHNDALKQRKISDLTVNEGFLNKKPISDRLESIWEELAEENGGKPSGDEDGNSKLQLAEVDDMEIEDAVMVSKVSRTVALASDSEGRLRKWADYARQKVNRVVKLEVHPGTVDGVARIFKESALSLKVEANCATTKDDFKKMKYITVIYDTKLSGSATARAHLRIVNFRESHQKTGIKGIMTGAGDQNSIADNLMFFVLDGQQHGHETKLMKAFVDENGRSVTKEKKTIYVACSESSLRKRRARVRGSVSLSCVEFCHIVTHKPLALPEKTRLHFPGATHSDLLGPFDVPDNSSVWLVPQKDKAEIYGPAMVESGGSIPGDDAQADPAPKPTDRVPLTYWSNGSKMYEELDHGANSGGWVDLTCIDEYLAMLCIRQQKPYLGYCPTEKHRSMLSDRLECLVFDAFQTVGDSLYEAGLAELVNPDGNEEEPAAEQEDEELAE</sequence>
<reference evidence="2" key="1">
    <citation type="submission" date="2023-10" db="EMBL/GenBank/DDBJ databases">
        <authorList>
            <person name="Chen Y."/>
            <person name="Shah S."/>
            <person name="Dougan E. K."/>
            <person name="Thang M."/>
            <person name="Chan C."/>
        </authorList>
    </citation>
    <scope>NUCLEOTIDE SEQUENCE [LARGE SCALE GENOMIC DNA]</scope>
</reference>
<name>A0ABN9XVK2_9DINO</name>
<comment type="caution">
    <text evidence="2">The sequence shown here is derived from an EMBL/GenBank/DDBJ whole genome shotgun (WGS) entry which is preliminary data.</text>
</comment>